<keyword evidence="4" id="KW-1185">Reference proteome</keyword>
<reference evidence="2" key="1">
    <citation type="journal article" date="2014" name="Int. J. Syst. Evol. Microbiol.">
        <title>Complete genome sequence of Corynebacterium casei LMG S-19264T (=DSM 44701T), isolated from a smear-ripened cheese.</title>
        <authorList>
            <consortium name="US DOE Joint Genome Institute (JGI-PGF)"/>
            <person name="Walter F."/>
            <person name="Albersmeier A."/>
            <person name="Kalinowski J."/>
            <person name="Ruckert C."/>
        </authorList>
    </citation>
    <scope>NUCLEOTIDE SEQUENCE</scope>
    <source>
        <strain evidence="2">JCM 4834</strain>
    </source>
</reference>
<dbReference type="EMBL" id="BMVX01000011">
    <property type="protein sequence ID" value="GGZ70880.1"/>
    <property type="molecule type" value="Genomic_DNA"/>
</dbReference>
<proteinExistence type="predicted"/>
<evidence type="ECO:0000313" key="2">
    <source>
        <dbReference type="EMBL" id="GGZ70880.1"/>
    </source>
</evidence>
<dbReference type="OrthoDB" id="4568798at2"/>
<feature type="region of interest" description="Disordered" evidence="1">
    <location>
        <begin position="34"/>
        <end position="102"/>
    </location>
</feature>
<dbReference type="Pfam" id="PF12277">
    <property type="entry name" value="DUF3618"/>
    <property type="match status" value="1"/>
</dbReference>
<dbReference type="AlphaFoldDB" id="A0A5P2UY40"/>
<evidence type="ECO:0000313" key="3">
    <source>
        <dbReference type="EMBL" id="QEU82431.1"/>
    </source>
</evidence>
<dbReference type="InterPro" id="IPR022062">
    <property type="entry name" value="DUF3618"/>
</dbReference>
<dbReference type="RefSeq" id="WP_150521434.1">
    <property type="nucleotide sequence ID" value="NZ_BMVX01000011.1"/>
</dbReference>
<dbReference type="Proteomes" id="UP000326831">
    <property type="component" value="Chromosome"/>
</dbReference>
<name>A0A5P2UY40_9ACTN</name>
<evidence type="ECO:0000313" key="4">
    <source>
        <dbReference type="Proteomes" id="UP000326831"/>
    </source>
</evidence>
<organism evidence="3 4">
    <name type="scientific">Streptomyces subrutilus</name>
    <dbReference type="NCBI Taxonomy" id="36818"/>
    <lineage>
        <taxon>Bacteria</taxon>
        <taxon>Bacillati</taxon>
        <taxon>Actinomycetota</taxon>
        <taxon>Actinomycetes</taxon>
        <taxon>Kitasatosporales</taxon>
        <taxon>Streptomycetaceae</taxon>
        <taxon>Streptomyces</taxon>
    </lineage>
</organism>
<evidence type="ECO:0000256" key="1">
    <source>
        <dbReference type="SAM" id="MobiDB-lite"/>
    </source>
</evidence>
<reference evidence="2" key="3">
    <citation type="submission" date="2020-09" db="EMBL/GenBank/DDBJ databases">
        <authorList>
            <person name="Sun Q."/>
            <person name="Ohkuma M."/>
        </authorList>
    </citation>
    <scope>NUCLEOTIDE SEQUENCE</scope>
    <source>
        <strain evidence="2">JCM 4834</strain>
    </source>
</reference>
<protein>
    <submittedName>
        <fullName evidence="3">DUF3618 domain-containing protein</fullName>
    </submittedName>
</protein>
<dbReference type="EMBL" id="CP023701">
    <property type="protein sequence ID" value="QEU82431.1"/>
    <property type="molecule type" value="Genomic_DNA"/>
</dbReference>
<feature type="region of interest" description="Disordered" evidence="1">
    <location>
        <begin position="1"/>
        <end position="22"/>
    </location>
</feature>
<accession>A0A5P2UY40</accession>
<dbReference type="KEGG" id="ssub:CP968_32945"/>
<reference evidence="3 4" key="2">
    <citation type="submission" date="2017-09" db="EMBL/GenBank/DDBJ databases">
        <authorList>
            <person name="Lee N."/>
            <person name="Cho B.-K."/>
        </authorList>
    </citation>
    <scope>NUCLEOTIDE SEQUENCE [LARGE SCALE GENOMIC DNA]</scope>
    <source>
        <strain evidence="3 4">ATCC 27467</strain>
    </source>
</reference>
<sequence>MNDDARTTLGTPGPHPGNPSPLQLREQIERTRDELGRTVGALSADTGTAAHTDSRTDADADADADGTARAAENSAPVSDRIRLRARRAGQLVTDRTPEPVREKAARAAARARRSATRAGRYTAARTPDPLLDRAGRAATAARAHRTPLLAVGAAVTVFLLGRRSRGRRR</sequence>
<dbReference type="Proteomes" id="UP000634660">
    <property type="component" value="Unassembled WGS sequence"/>
</dbReference>
<gene>
    <name evidence="3" type="ORF">CP968_32945</name>
    <name evidence="2" type="ORF">GCM10010371_33610</name>
</gene>